<feature type="region of interest" description="Disordered" evidence="1">
    <location>
        <begin position="153"/>
        <end position="172"/>
    </location>
</feature>
<protein>
    <recommendedName>
        <fullName evidence="4">FZ domain-containing protein</fullName>
    </recommendedName>
</protein>
<reference evidence="3" key="1">
    <citation type="submission" date="2014-12" db="EMBL/GenBank/DDBJ databases">
        <title>Insight into the proteome of Arion vulgaris.</title>
        <authorList>
            <person name="Aradska J."/>
            <person name="Bulat T."/>
            <person name="Smidak R."/>
            <person name="Sarate P."/>
            <person name="Gangsoo J."/>
            <person name="Sialana F."/>
            <person name="Bilban M."/>
            <person name="Lubec G."/>
        </authorList>
    </citation>
    <scope>NUCLEOTIDE SEQUENCE</scope>
    <source>
        <tissue evidence="3">Skin</tissue>
    </source>
</reference>
<keyword evidence="2" id="KW-0732">Signal</keyword>
<accession>A0A0B6XZF3</accession>
<sequence>MFLNTTFGLFVLAVYGFRPVFGSSETCDERQNTMLIQRRCKHENEAIVIAEMNDNHVEICRQFPLLLKCAVTAIPHCYGFVETTYSMYSHSPFSCELTETLIKELQDIQRKGTHITKSKPERPDTTFPSNIVTQDEYFASSLAMSHRVTTAHQGNNGAHQEKNDKFESGDNSASTVVPTRLQTIFFVLVSTKLLLQVLLHQDQVYPLTRSLSL</sequence>
<feature type="compositionally biased region" description="Basic and acidic residues" evidence="1">
    <location>
        <begin position="159"/>
        <end position="168"/>
    </location>
</feature>
<organism evidence="3">
    <name type="scientific">Arion vulgaris</name>
    <dbReference type="NCBI Taxonomy" id="1028688"/>
    <lineage>
        <taxon>Eukaryota</taxon>
        <taxon>Metazoa</taxon>
        <taxon>Spiralia</taxon>
        <taxon>Lophotrochozoa</taxon>
        <taxon>Mollusca</taxon>
        <taxon>Gastropoda</taxon>
        <taxon>Heterobranchia</taxon>
        <taxon>Euthyneura</taxon>
        <taxon>Panpulmonata</taxon>
        <taxon>Eupulmonata</taxon>
        <taxon>Stylommatophora</taxon>
        <taxon>Helicina</taxon>
        <taxon>Arionoidea</taxon>
        <taxon>Arionidae</taxon>
        <taxon>Arion</taxon>
    </lineage>
</organism>
<evidence type="ECO:0000313" key="3">
    <source>
        <dbReference type="EMBL" id="CEK49258.1"/>
    </source>
</evidence>
<gene>
    <name evidence="3" type="primary">ORF7038</name>
</gene>
<dbReference type="AlphaFoldDB" id="A0A0B6XZF3"/>
<evidence type="ECO:0000256" key="1">
    <source>
        <dbReference type="SAM" id="MobiDB-lite"/>
    </source>
</evidence>
<evidence type="ECO:0008006" key="4">
    <source>
        <dbReference type="Google" id="ProtNLM"/>
    </source>
</evidence>
<evidence type="ECO:0000256" key="2">
    <source>
        <dbReference type="SAM" id="SignalP"/>
    </source>
</evidence>
<proteinExistence type="predicted"/>
<feature type="chain" id="PRO_5002111710" description="FZ domain-containing protein" evidence="2">
    <location>
        <begin position="23"/>
        <end position="213"/>
    </location>
</feature>
<dbReference type="EMBL" id="HACG01002393">
    <property type="protein sequence ID" value="CEK49258.1"/>
    <property type="molecule type" value="Transcribed_RNA"/>
</dbReference>
<name>A0A0B6XZF3_9EUPU</name>
<feature type="signal peptide" evidence="2">
    <location>
        <begin position="1"/>
        <end position="22"/>
    </location>
</feature>